<dbReference type="EMBL" id="LJDB01000041">
    <property type="protein sequence ID" value="ONI41157.1"/>
    <property type="molecule type" value="Genomic_DNA"/>
</dbReference>
<reference evidence="1" key="1">
    <citation type="submission" date="2016-08" db="EMBL/GenBank/DDBJ databases">
        <authorList>
            <person name="Ngugi D.K."/>
            <person name="Miyake S."/>
            <person name="Stingl U."/>
        </authorList>
    </citation>
    <scope>NUCLEOTIDE SEQUENCE</scope>
    <source>
        <strain evidence="1">SCG-B11WGA-EpuloA1</strain>
    </source>
</reference>
<proteinExistence type="predicted"/>
<gene>
    <name evidence="1" type="ORF">AN396_04020</name>
</gene>
<organism evidence="1 2">
    <name type="scientific">Candidatus Epulonipiscium fishelsonii</name>
    <dbReference type="NCBI Taxonomy" id="77094"/>
    <lineage>
        <taxon>Bacteria</taxon>
        <taxon>Bacillati</taxon>
        <taxon>Bacillota</taxon>
        <taxon>Clostridia</taxon>
        <taxon>Lachnospirales</taxon>
        <taxon>Lachnospiraceae</taxon>
        <taxon>Candidatus Epulonipiscium</taxon>
    </lineage>
</organism>
<protein>
    <submittedName>
        <fullName evidence="1">Uncharacterized protein</fullName>
    </submittedName>
</protein>
<evidence type="ECO:0000313" key="1">
    <source>
        <dbReference type="EMBL" id="ONI41157.1"/>
    </source>
</evidence>
<evidence type="ECO:0000313" key="2">
    <source>
        <dbReference type="Proteomes" id="UP000188605"/>
    </source>
</evidence>
<dbReference type="Proteomes" id="UP000188605">
    <property type="component" value="Unassembled WGS sequence"/>
</dbReference>
<accession>A0ACC8XE36</accession>
<name>A0ACC8XE36_9FIRM</name>
<comment type="caution">
    <text evidence="1">The sequence shown here is derived from an EMBL/GenBank/DDBJ whole genome shotgun (WGS) entry which is preliminary data.</text>
</comment>
<keyword evidence="2" id="KW-1185">Reference proteome</keyword>
<sequence>MAIGAIGGTSPSMYTTRLNTQQQQQSKVVKKYAVKEKAQEKFASGKRINSAAQMMQREAIAQIIFSHHMSIDM</sequence>